<keyword evidence="1" id="KW-0812">Transmembrane</keyword>
<dbReference type="Proteomes" id="UP000295021">
    <property type="component" value="Unassembled WGS sequence"/>
</dbReference>
<gene>
    <name evidence="2" type="ORF">EV131_101701</name>
</gene>
<proteinExistence type="predicted"/>
<dbReference type="EMBL" id="SMBI01000001">
    <property type="protein sequence ID" value="TCU30212.1"/>
    <property type="molecule type" value="Genomic_DNA"/>
</dbReference>
<reference evidence="2 3" key="1">
    <citation type="submission" date="2019-03" db="EMBL/GenBank/DDBJ databases">
        <title>Genomic Encyclopedia of Type Strains, Phase IV (KMG-V): Genome sequencing to study the core and pangenomes of soil and plant-associated prokaryotes.</title>
        <authorList>
            <person name="Whitman W."/>
        </authorList>
    </citation>
    <scope>NUCLEOTIDE SEQUENCE [LARGE SCALE GENOMIC DNA]</scope>
    <source>
        <strain evidence="2 3">FB403</strain>
    </source>
</reference>
<feature type="transmembrane region" description="Helical" evidence="1">
    <location>
        <begin position="18"/>
        <end position="38"/>
    </location>
</feature>
<dbReference type="AlphaFoldDB" id="A0AAX2QV28"/>
<organism evidence="2 3">
    <name type="scientific">Rhizobium laguerreae</name>
    <dbReference type="NCBI Taxonomy" id="1076926"/>
    <lineage>
        <taxon>Bacteria</taxon>
        <taxon>Pseudomonadati</taxon>
        <taxon>Pseudomonadota</taxon>
        <taxon>Alphaproteobacteria</taxon>
        <taxon>Hyphomicrobiales</taxon>
        <taxon>Rhizobiaceae</taxon>
        <taxon>Rhizobium/Agrobacterium group</taxon>
        <taxon>Rhizobium</taxon>
    </lineage>
</organism>
<sequence length="60" mass="6471">MLNSLTGAPLLVVARRHFAFLVVVALTILSPGLIPNFATMPALSSTTYFTATIESMMSRE</sequence>
<evidence type="ECO:0000256" key="1">
    <source>
        <dbReference type="SAM" id="Phobius"/>
    </source>
</evidence>
<name>A0AAX2QV28_9HYPH</name>
<evidence type="ECO:0000313" key="2">
    <source>
        <dbReference type="EMBL" id="TCU30212.1"/>
    </source>
</evidence>
<accession>A0AAX2QV28</accession>
<keyword evidence="1" id="KW-0472">Membrane</keyword>
<comment type="caution">
    <text evidence="2">The sequence shown here is derived from an EMBL/GenBank/DDBJ whole genome shotgun (WGS) entry which is preliminary data.</text>
</comment>
<evidence type="ECO:0000313" key="3">
    <source>
        <dbReference type="Proteomes" id="UP000295021"/>
    </source>
</evidence>
<protein>
    <submittedName>
        <fullName evidence="2">Uncharacterized protein</fullName>
    </submittedName>
</protein>
<keyword evidence="1" id="KW-1133">Transmembrane helix</keyword>